<keyword evidence="2" id="KW-0479">Metal-binding</keyword>
<proteinExistence type="predicted"/>
<dbReference type="GO" id="GO:0016491">
    <property type="term" value="F:oxidoreductase activity"/>
    <property type="evidence" value="ECO:0007669"/>
    <property type="project" value="UniProtKB-KW"/>
</dbReference>
<dbReference type="Gene3D" id="3.50.50.60">
    <property type="entry name" value="FAD/NAD(P)-binding domain"/>
    <property type="match status" value="1"/>
</dbReference>
<dbReference type="SUPFAM" id="SSF51905">
    <property type="entry name" value="FAD/NAD(P)-binding domain"/>
    <property type="match status" value="1"/>
</dbReference>
<name>A0A2Z4Y9K7_SUMC1</name>
<organism evidence="6 7">
    <name type="scientific">Sumerlaea chitinivorans</name>
    <dbReference type="NCBI Taxonomy" id="2250252"/>
    <lineage>
        <taxon>Bacteria</taxon>
        <taxon>Candidatus Sumerlaeota</taxon>
        <taxon>Candidatus Sumerlaeia</taxon>
        <taxon>Candidatus Sumerlaeales</taxon>
        <taxon>Candidatus Sumerlaeaceae</taxon>
        <taxon>Candidatus Sumerlaea</taxon>
    </lineage>
</organism>
<evidence type="ECO:0000256" key="4">
    <source>
        <dbReference type="ARBA" id="ARBA00023004"/>
    </source>
</evidence>
<protein>
    <submittedName>
        <fullName evidence="6">Putative membrane protein</fullName>
    </submittedName>
</protein>
<dbReference type="AlphaFoldDB" id="A0A2Z4Y9K7"/>
<keyword evidence="3" id="KW-0560">Oxidoreductase</keyword>
<dbReference type="PANTHER" id="PTHR43498">
    <property type="entry name" value="FERREDOXIN:COB-COM HETERODISULFIDE REDUCTASE SUBUNIT A"/>
    <property type="match status" value="1"/>
</dbReference>
<reference evidence="6 7" key="1">
    <citation type="submission" date="2018-05" db="EMBL/GenBank/DDBJ databases">
        <title>A metagenomic window into the 2 km-deep terrestrial subsurface aquifer revealed taxonomically and functionally diverse microbial community comprising novel uncultured bacterial lineages.</title>
        <authorList>
            <person name="Kadnikov V.V."/>
            <person name="Mardanov A.V."/>
            <person name="Beletsky A.V."/>
            <person name="Banks D."/>
            <person name="Pimenov N.V."/>
            <person name="Frank Y.A."/>
            <person name="Karnachuk O.V."/>
            <person name="Ravin N.V."/>
        </authorList>
    </citation>
    <scope>NUCLEOTIDE SEQUENCE [LARGE SCALE GENOMIC DNA]</scope>
    <source>
        <strain evidence="6">BY</strain>
    </source>
</reference>
<dbReference type="KEGG" id="schv:BRCON_2298"/>
<evidence type="ECO:0000313" key="6">
    <source>
        <dbReference type="EMBL" id="AXA37075.1"/>
    </source>
</evidence>
<keyword evidence="5" id="KW-0411">Iron-sulfur</keyword>
<evidence type="ECO:0000256" key="2">
    <source>
        <dbReference type="ARBA" id="ARBA00022723"/>
    </source>
</evidence>
<dbReference type="GO" id="GO:0046872">
    <property type="term" value="F:metal ion binding"/>
    <property type="evidence" value="ECO:0007669"/>
    <property type="project" value="UniProtKB-KW"/>
</dbReference>
<keyword evidence="4" id="KW-0408">Iron</keyword>
<dbReference type="EMBL" id="CP030759">
    <property type="protein sequence ID" value="AXA37075.1"/>
    <property type="molecule type" value="Genomic_DNA"/>
</dbReference>
<dbReference type="PANTHER" id="PTHR43498:SF1">
    <property type="entry name" value="COB--COM HETERODISULFIDE REDUCTASE IRON-SULFUR SUBUNIT A"/>
    <property type="match status" value="1"/>
</dbReference>
<dbReference type="InterPro" id="IPR036188">
    <property type="entry name" value="FAD/NAD-bd_sf"/>
</dbReference>
<dbReference type="Proteomes" id="UP000262583">
    <property type="component" value="Chromosome"/>
</dbReference>
<evidence type="ECO:0000313" key="7">
    <source>
        <dbReference type="Proteomes" id="UP000262583"/>
    </source>
</evidence>
<evidence type="ECO:0000256" key="5">
    <source>
        <dbReference type="ARBA" id="ARBA00023014"/>
    </source>
</evidence>
<dbReference type="InterPro" id="IPR039650">
    <property type="entry name" value="HdrA-like"/>
</dbReference>
<accession>A0A2Z4Y9K7</accession>
<keyword evidence="1" id="KW-0004">4Fe-4S</keyword>
<evidence type="ECO:0000256" key="1">
    <source>
        <dbReference type="ARBA" id="ARBA00022485"/>
    </source>
</evidence>
<dbReference type="GO" id="GO:0051539">
    <property type="term" value="F:4 iron, 4 sulfur cluster binding"/>
    <property type="evidence" value="ECO:0007669"/>
    <property type="project" value="UniProtKB-KW"/>
</dbReference>
<sequence length="469" mass="50744">MKEEGNRVAQTESLQAGKSLGKWDVIVVGGGTAGVCAAIASARHGARTLLVEQFGFLGGTQAGALVGPVAPNYLADGTPLTLGIGQEIWDRMAALGAAGKRREGRYGPREWPWFDHEMLKCVLDDMVTEAGVEVLFHTWLSAAEVKAGRIDHLAVENKSGRLALQAECYVDATGDADVAYRAGVPCESGRPSDGLNQPASLRFTLGNVDWERAARFLREQGLTHVELPTVSYAEGGGAKELESLIKKAIADGCVSAETMRYFQFFALDGRPGEVTFNCPELRLKDPCDAFELSRALVEGRRRIRELIRFCRKYLVGFENCYLVSIAPMLGVRSSRRIRGRVTLTAEDVLSGRKFPDAVARNNWPPDIHSPREGEGLVLEEKKMKLAPGDYCDIPYGCLVPEGVTNLLVAGRCISATFEAQAAIRISRVCQALGQAAGTAAALCAIGGYRTDELDGRIVHETLARDGLFA</sequence>
<dbReference type="Pfam" id="PF12831">
    <property type="entry name" value="FAD_oxidored"/>
    <property type="match status" value="1"/>
</dbReference>
<evidence type="ECO:0000256" key="3">
    <source>
        <dbReference type="ARBA" id="ARBA00023002"/>
    </source>
</evidence>
<gene>
    <name evidence="6" type="ORF">BRCON_2298</name>
</gene>